<keyword evidence="14" id="KW-0675">Receptor</keyword>
<dbReference type="RefSeq" id="XP_010250833.1">
    <property type="nucleotide sequence ID" value="XM_010252531.2"/>
</dbReference>
<dbReference type="EC" id="2.7.11.1" evidence="4"/>
<evidence type="ECO:0000256" key="3">
    <source>
        <dbReference type="ARBA" id="ARBA00010217"/>
    </source>
</evidence>
<dbReference type="PANTHER" id="PTHR47982">
    <property type="entry name" value="PROLINE-RICH RECEPTOR-LIKE PROTEIN KINASE PERK4"/>
    <property type="match status" value="1"/>
</dbReference>
<dbReference type="InterPro" id="IPR011009">
    <property type="entry name" value="Kinase-like_dom_sf"/>
</dbReference>
<dbReference type="OMA" id="KMMAAPA"/>
<evidence type="ECO:0000256" key="11">
    <source>
        <dbReference type="ARBA" id="ARBA00022840"/>
    </source>
</evidence>
<dbReference type="OrthoDB" id="339325at2759"/>
<keyword evidence="5" id="KW-1003">Cell membrane</keyword>
<keyword evidence="7" id="KW-0808">Transferase</keyword>
<keyword evidence="10" id="KW-0547">Nucleotide-binding</keyword>
<keyword evidence="13 19" id="KW-0472">Membrane</keyword>
<feature type="region of interest" description="Disordered" evidence="18">
    <location>
        <begin position="119"/>
        <end position="138"/>
    </location>
</feature>
<proteinExistence type="inferred from homology"/>
<evidence type="ECO:0000256" key="14">
    <source>
        <dbReference type="ARBA" id="ARBA00023170"/>
    </source>
</evidence>
<gene>
    <name evidence="22" type="primary">LOC104592951</name>
</gene>
<dbReference type="GO" id="GO:0005524">
    <property type="term" value="F:ATP binding"/>
    <property type="evidence" value="ECO:0007669"/>
    <property type="project" value="UniProtKB-KW"/>
</dbReference>
<dbReference type="GO" id="GO:0005886">
    <property type="term" value="C:plasma membrane"/>
    <property type="evidence" value="ECO:0007669"/>
    <property type="project" value="UniProtKB-SubCell"/>
</dbReference>
<dbReference type="AlphaFoldDB" id="A0A1U7ZH70"/>
<comment type="similarity">
    <text evidence="3">In the C-terminal section; belongs to the protein kinase superfamily. Ser/Thr protein kinase family.</text>
</comment>
<evidence type="ECO:0000313" key="21">
    <source>
        <dbReference type="Proteomes" id="UP000189703"/>
    </source>
</evidence>
<dbReference type="Gene3D" id="3.30.200.20">
    <property type="entry name" value="Phosphorylase Kinase, domain 1"/>
    <property type="match status" value="1"/>
</dbReference>
<evidence type="ECO:0000256" key="16">
    <source>
        <dbReference type="ARBA" id="ARBA00047899"/>
    </source>
</evidence>
<keyword evidence="21" id="KW-1185">Reference proteome</keyword>
<evidence type="ECO:0000256" key="7">
    <source>
        <dbReference type="ARBA" id="ARBA00022679"/>
    </source>
</evidence>
<keyword evidence="9" id="KW-0732">Signal</keyword>
<organism evidence="21 22">
    <name type="scientific">Nelumbo nucifera</name>
    <name type="common">Sacred lotus</name>
    <dbReference type="NCBI Taxonomy" id="4432"/>
    <lineage>
        <taxon>Eukaryota</taxon>
        <taxon>Viridiplantae</taxon>
        <taxon>Streptophyta</taxon>
        <taxon>Embryophyta</taxon>
        <taxon>Tracheophyta</taxon>
        <taxon>Spermatophyta</taxon>
        <taxon>Magnoliopsida</taxon>
        <taxon>Proteales</taxon>
        <taxon>Nelumbonaceae</taxon>
        <taxon>Nelumbo</taxon>
    </lineage>
</organism>
<reference evidence="22" key="1">
    <citation type="submission" date="2025-08" db="UniProtKB">
        <authorList>
            <consortium name="RefSeq"/>
        </authorList>
    </citation>
    <scope>IDENTIFICATION</scope>
</reference>
<keyword evidence="6" id="KW-0418">Kinase</keyword>
<comment type="subcellular location">
    <subcellularLocation>
        <location evidence="1">Cell membrane</location>
        <topology evidence="1">Single-pass type I membrane protein</topology>
    </subcellularLocation>
</comment>
<evidence type="ECO:0000256" key="15">
    <source>
        <dbReference type="ARBA" id="ARBA00023180"/>
    </source>
</evidence>
<evidence type="ECO:0000256" key="6">
    <source>
        <dbReference type="ARBA" id="ARBA00022527"/>
    </source>
</evidence>
<evidence type="ECO:0000259" key="20">
    <source>
        <dbReference type="PROSITE" id="PS50011"/>
    </source>
</evidence>
<keyword evidence="12 19" id="KW-1133">Transmembrane helix</keyword>
<evidence type="ECO:0000256" key="12">
    <source>
        <dbReference type="ARBA" id="ARBA00022989"/>
    </source>
</evidence>
<comment type="catalytic activity">
    <reaction evidence="17">
        <text>L-seryl-[protein] + ATP = O-phospho-L-seryl-[protein] + ADP + H(+)</text>
        <dbReference type="Rhea" id="RHEA:17989"/>
        <dbReference type="Rhea" id="RHEA-COMP:9863"/>
        <dbReference type="Rhea" id="RHEA-COMP:11604"/>
        <dbReference type="ChEBI" id="CHEBI:15378"/>
        <dbReference type="ChEBI" id="CHEBI:29999"/>
        <dbReference type="ChEBI" id="CHEBI:30616"/>
        <dbReference type="ChEBI" id="CHEBI:83421"/>
        <dbReference type="ChEBI" id="CHEBI:456216"/>
        <dbReference type="EC" id="2.7.11.1"/>
    </reaction>
</comment>
<comment type="similarity">
    <text evidence="2">In the N-terminal section; belongs to the leguminous lectin family.</text>
</comment>
<dbReference type="GO" id="GO:0004674">
    <property type="term" value="F:protein serine/threonine kinase activity"/>
    <property type="evidence" value="ECO:0007669"/>
    <property type="project" value="UniProtKB-KW"/>
</dbReference>
<dbReference type="eggNOG" id="KOG1187">
    <property type="taxonomic scope" value="Eukaryota"/>
</dbReference>
<evidence type="ECO:0000256" key="4">
    <source>
        <dbReference type="ARBA" id="ARBA00012513"/>
    </source>
</evidence>
<keyword evidence="11" id="KW-0067">ATP-binding</keyword>
<evidence type="ECO:0000256" key="13">
    <source>
        <dbReference type="ARBA" id="ARBA00023136"/>
    </source>
</evidence>
<dbReference type="KEGG" id="nnu:104592951"/>
<dbReference type="FunCoup" id="A0A1U7ZH70">
    <property type="interactions" value="551"/>
</dbReference>
<dbReference type="GO" id="GO:0002229">
    <property type="term" value="P:defense response to oomycetes"/>
    <property type="evidence" value="ECO:0007669"/>
    <property type="project" value="UniProtKB-ARBA"/>
</dbReference>
<dbReference type="PROSITE" id="PS50011">
    <property type="entry name" value="PROTEIN_KINASE_DOM"/>
    <property type="match status" value="1"/>
</dbReference>
<dbReference type="Pfam" id="PF00069">
    <property type="entry name" value="Pkinase"/>
    <property type="match status" value="1"/>
</dbReference>
<name>A0A1U7ZH70_NELNU</name>
<keyword evidence="6" id="KW-0723">Serine/threonine-protein kinase</keyword>
<keyword evidence="8 19" id="KW-0812">Transmembrane</keyword>
<evidence type="ECO:0000256" key="10">
    <source>
        <dbReference type="ARBA" id="ARBA00022741"/>
    </source>
</evidence>
<feature type="transmembrane region" description="Helical" evidence="19">
    <location>
        <begin position="21"/>
        <end position="38"/>
    </location>
</feature>
<evidence type="ECO:0000256" key="8">
    <source>
        <dbReference type="ARBA" id="ARBA00022692"/>
    </source>
</evidence>
<evidence type="ECO:0000313" key="22">
    <source>
        <dbReference type="RefSeq" id="XP_010250833.1"/>
    </source>
</evidence>
<dbReference type="InterPro" id="IPR000719">
    <property type="entry name" value="Prot_kinase_dom"/>
</dbReference>
<sequence>MASSSSVTGGYRILNYSVLDLLLLSLSVGGGFPSFYLLSHLPFCVASETIPTTAAPPTPLLKATQEEGISVNRRILIAVVIASLSLVLVLLMVMASLKFLGFRFRFRIRRKPKRVVDDAERGDELSTASSHQDSKGEEISSVPKRFSWDEVERFTVNFSRVIGEGGFSTVYLAHFPNSTLGAIKVHNNSERLNRVFKQELEILLHIQHPHIIDLLGYCDEREEGVLVFEYVPNGSLQEKLHGHGESLLPWKTRMSIAYQLAQAIAYLHDNCTLQIVHGDIKASNILLDQHFNCKLCDFGFAKMGFSSAVLPSAMNPVMGSPGYIDPHYLRTGIASKKNDVYSFGVIVLELITGIEAFCSEKEQLLTSIAGPLLGDLNKVPEMVDSRLEGQFETGEAMAMASISALCLRQQPSLRPSMAEILCTIRERISCLSFVAPAEGANDTTA</sequence>
<dbReference type="GeneID" id="104592951"/>
<evidence type="ECO:0000256" key="18">
    <source>
        <dbReference type="SAM" id="MobiDB-lite"/>
    </source>
</evidence>
<evidence type="ECO:0000256" key="17">
    <source>
        <dbReference type="ARBA" id="ARBA00048679"/>
    </source>
</evidence>
<dbReference type="Proteomes" id="UP000189703">
    <property type="component" value="Unplaced"/>
</dbReference>
<dbReference type="InterPro" id="IPR008271">
    <property type="entry name" value="Ser/Thr_kinase_AS"/>
</dbReference>
<dbReference type="InterPro" id="IPR047117">
    <property type="entry name" value="PERK1-13-like"/>
</dbReference>
<dbReference type="FunFam" id="1.10.510.10:FF:000240">
    <property type="entry name" value="Lectin-domain containing receptor kinase A4.3"/>
    <property type="match status" value="1"/>
</dbReference>
<evidence type="ECO:0000256" key="5">
    <source>
        <dbReference type="ARBA" id="ARBA00022475"/>
    </source>
</evidence>
<evidence type="ECO:0000256" key="2">
    <source>
        <dbReference type="ARBA" id="ARBA00008536"/>
    </source>
</evidence>
<evidence type="ECO:0000256" key="1">
    <source>
        <dbReference type="ARBA" id="ARBA00004251"/>
    </source>
</evidence>
<feature type="domain" description="Protein kinase" evidence="20">
    <location>
        <begin position="156"/>
        <end position="428"/>
    </location>
</feature>
<dbReference type="CDD" id="cd14066">
    <property type="entry name" value="STKc_IRAK"/>
    <property type="match status" value="1"/>
</dbReference>
<dbReference type="PROSITE" id="PS00108">
    <property type="entry name" value="PROTEIN_KINASE_ST"/>
    <property type="match status" value="1"/>
</dbReference>
<dbReference type="PANTHER" id="PTHR47982:SF11">
    <property type="entry name" value="PROTEIN KINASE DOMAIN-CONTAINING PROTEIN"/>
    <property type="match status" value="1"/>
</dbReference>
<evidence type="ECO:0000256" key="19">
    <source>
        <dbReference type="SAM" id="Phobius"/>
    </source>
</evidence>
<evidence type="ECO:0000256" key="9">
    <source>
        <dbReference type="ARBA" id="ARBA00022729"/>
    </source>
</evidence>
<feature type="transmembrane region" description="Helical" evidence="19">
    <location>
        <begin position="75"/>
        <end position="101"/>
    </location>
</feature>
<protein>
    <recommendedName>
        <fullName evidence="4">non-specific serine/threonine protein kinase</fullName>
        <ecNumber evidence="4">2.7.11.1</ecNumber>
    </recommendedName>
</protein>
<dbReference type="Gene3D" id="1.10.510.10">
    <property type="entry name" value="Transferase(Phosphotransferase) domain 1"/>
    <property type="match status" value="1"/>
</dbReference>
<dbReference type="InParanoid" id="A0A1U7ZH70"/>
<keyword evidence="15" id="KW-0325">Glycoprotein</keyword>
<comment type="catalytic activity">
    <reaction evidence="16">
        <text>L-threonyl-[protein] + ATP = O-phospho-L-threonyl-[protein] + ADP + H(+)</text>
        <dbReference type="Rhea" id="RHEA:46608"/>
        <dbReference type="Rhea" id="RHEA-COMP:11060"/>
        <dbReference type="Rhea" id="RHEA-COMP:11605"/>
        <dbReference type="ChEBI" id="CHEBI:15378"/>
        <dbReference type="ChEBI" id="CHEBI:30013"/>
        <dbReference type="ChEBI" id="CHEBI:30616"/>
        <dbReference type="ChEBI" id="CHEBI:61977"/>
        <dbReference type="ChEBI" id="CHEBI:456216"/>
        <dbReference type="EC" id="2.7.11.1"/>
    </reaction>
</comment>
<accession>A0A1U7ZH70</accession>
<dbReference type="SUPFAM" id="SSF56112">
    <property type="entry name" value="Protein kinase-like (PK-like)"/>
    <property type="match status" value="1"/>
</dbReference>
<dbReference type="SMART" id="SM00220">
    <property type="entry name" value="S_TKc"/>
    <property type="match status" value="1"/>
</dbReference>